<evidence type="ECO:0000256" key="3">
    <source>
        <dbReference type="SAM" id="SignalP"/>
    </source>
</evidence>
<dbReference type="RefSeq" id="WP_167125239.1">
    <property type="nucleotide sequence ID" value="NZ_JAAQQR010000003.1"/>
</dbReference>
<dbReference type="PANTHER" id="PTHR40940:SF1">
    <property type="entry name" value="PROTEIN BATD"/>
    <property type="match status" value="1"/>
</dbReference>
<feature type="region of interest" description="Disordered" evidence="1">
    <location>
        <begin position="384"/>
        <end position="417"/>
    </location>
</feature>
<dbReference type="Pfam" id="PF25607">
    <property type="entry name" value="DUF7939"/>
    <property type="match status" value="1"/>
</dbReference>
<feature type="signal peptide" evidence="3">
    <location>
        <begin position="1"/>
        <end position="21"/>
    </location>
</feature>
<dbReference type="InterPro" id="IPR025738">
    <property type="entry name" value="BatD"/>
</dbReference>
<comment type="caution">
    <text evidence="5">The sequence shown here is derived from an EMBL/GenBank/DDBJ whole genome shotgun (WGS) entry which is preliminary data.</text>
</comment>
<evidence type="ECO:0000259" key="4">
    <source>
        <dbReference type="Pfam" id="PF25607"/>
    </source>
</evidence>
<sequence length="570" mass="59945">MNVRSILLGIVLGCLPCLAWAQDAAPVASLDRSKVGVGETVTLNIEIADQTTESPDLSPLTPDFVVLGTSTNHTLSIVNGRRESRTILGIALRPRREGHLTVPPLSIGGQQTQPVSLDVVASNDTGPAAADRPVVLEGTADPTKAYVGQQIDYTLRLYFAVNLADGQLGDPSAEGAEVRRIGQDANYQAMRGGRRFNVVERHYAIFPQHAGTLEIQPPTFQGTAVDPTDANSFFGAGEPVNAVAEKLRVEVKGRPASATDGAWIPARDLKLALDGLPPDGKARVGQPITLTMRLSATGMPFEALPALSLPTLDGADVYPDKAVTGGGVSGPWVTGRRQQGFAVVPTRAGTLHIPATTLHWWNVVTDKAEVATVPAHDIVVTPGGAASAAPPANPAAKAPAADTPAPAPASAGTAATSPVPVTGDAMPWRWLFVGVLALWLLTLAAWFVFARRHRLRKPATTPADAEAPLRERAAHKRFLELAAGNDPAAIERGLLQWARAVRPSVRSLGGLSDQLRDGPQTQAIAALQRARFADGPVPGAALRDAFAKGFDWKVSPPADTAPGLPPLYPR</sequence>
<feature type="transmembrane region" description="Helical" evidence="2">
    <location>
        <begin position="428"/>
        <end position="449"/>
    </location>
</feature>
<keyword evidence="3" id="KW-0732">Signal</keyword>
<organism evidence="5 6">
    <name type="scientific">Luteibacter jiangsuensis</name>
    <dbReference type="NCBI Taxonomy" id="637577"/>
    <lineage>
        <taxon>Bacteria</taxon>
        <taxon>Pseudomonadati</taxon>
        <taxon>Pseudomonadota</taxon>
        <taxon>Gammaproteobacteria</taxon>
        <taxon>Lysobacterales</taxon>
        <taxon>Rhodanobacteraceae</taxon>
        <taxon>Luteibacter</taxon>
    </lineage>
</organism>
<accession>A0ABX0Q533</accession>
<dbReference type="Proteomes" id="UP001429601">
    <property type="component" value="Unassembled WGS sequence"/>
</dbReference>
<evidence type="ECO:0000313" key="5">
    <source>
        <dbReference type="EMBL" id="NID05075.1"/>
    </source>
</evidence>
<dbReference type="InterPro" id="IPR057699">
    <property type="entry name" value="DUF7939"/>
</dbReference>
<dbReference type="Pfam" id="PF13584">
    <property type="entry name" value="BatD"/>
    <property type="match status" value="1"/>
</dbReference>
<evidence type="ECO:0000256" key="2">
    <source>
        <dbReference type="SAM" id="Phobius"/>
    </source>
</evidence>
<evidence type="ECO:0000313" key="6">
    <source>
        <dbReference type="Proteomes" id="UP001429601"/>
    </source>
</evidence>
<proteinExistence type="predicted"/>
<feature type="domain" description="DUF7939" evidence="4">
    <location>
        <begin position="471"/>
        <end position="546"/>
    </location>
</feature>
<name>A0ABX0Q533_9GAMM</name>
<feature type="chain" id="PRO_5047465118" evidence="3">
    <location>
        <begin position="22"/>
        <end position="570"/>
    </location>
</feature>
<keyword evidence="2" id="KW-0472">Membrane</keyword>
<keyword evidence="2" id="KW-1133">Transmembrane helix</keyword>
<reference evidence="5 6" key="1">
    <citation type="journal article" date="2011" name="Curr. Microbiol.">
        <title>Luteibacter jiangsuensis sp. nov.: a methamidophos-degrading bacterium isolated from a methamidophos-manufacturing factory.</title>
        <authorList>
            <person name="Wang L."/>
            <person name="Wang G.L."/>
            <person name="Li S.P."/>
            <person name="Jiang J.D."/>
        </authorList>
    </citation>
    <scope>NUCLEOTIDE SEQUENCE [LARGE SCALE GENOMIC DNA]</scope>
    <source>
        <strain evidence="5 6">CGMCC 1.10133</strain>
    </source>
</reference>
<evidence type="ECO:0000256" key="1">
    <source>
        <dbReference type="SAM" id="MobiDB-lite"/>
    </source>
</evidence>
<dbReference type="EMBL" id="JAAQQR010000003">
    <property type="protein sequence ID" value="NID05075.1"/>
    <property type="molecule type" value="Genomic_DNA"/>
</dbReference>
<gene>
    <name evidence="5" type="ORF">HBF26_09270</name>
</gene>
<protein>
    <submittedName>
        <fullName evidence="5">Protein BatD</fullName>
    </submittedName>
</protein>
<keyword evidence="2" id="KW-0812">Transmembrane</keyword>
<keyword evidence="6" id="KW-1185">Reference proteome</keyword>
<dbReference type="PANTHER" id="PTHR40940">
    <property type="entry name" value="PROTEIN BATD-RELATED"/>
    <property type="match status" value="1"/>
</dbReference>